<evidence type="ECO:0008006" key="3">
    <source>
        <dbReference type="Google" id="ProtNLM"/>
    </source>
</evidence>
<evidence type="ECO:0000313" key="2">
    <source>
        <dbReference type="Proteomes" id="UP000837857"/>
    </source>
</evidence>
<evidence type="ECO:0000313" key="1">
    <source>
        <dbReference type="EMBL" id="CAH2041941.1"/>
    </source>
</evidence>
<sequence length="90" mass="10029">MELWYFALVSSLVEPIAVVLIRRGDVTVVNKSEFPVRPRDGGQTRTIKTAILCIKIYDNGRLSVCTSLAQSRRGIVCEGPLFPRRGRLAP</sequence>
<dbReference type="Proteomes" id="UP000837857">
    <property type="component" value="Chromosome 14"/>
</dbReference>
<gene>
    <name evidence="1" type="ORF">IPOD504_LOCUS3475</name>
</gene>
<organism evidence="1 2">
    <name type="scientific">Iphiclides podalirius</name>
    <name type="common">scarce swallowtail</name>
    <dbReference type="NCBI Taxonomy" id="110791"/>
    <lineage>
        <taxon>Eukaryota</taxon>
        <taxon>Metazoa</taxon>
        <taxon>Ecdysozoa</taxon>
        <taxon>Arthropoda</taxon>
        <taxon>Hexapoda</taxon>
        <taxon>Insecta</taxon>
        <taxon>Pterygota</taxon>
        <taxon>Neoptera</taxon>
        <taxon>Endopterygota</taxon>
        <taxon>Lepidoptera</taxon>
        <taxon>Glossata</taxon>
        <taxon>Ditrysia</taxon>
        <taxon>Papilionoidea</taxon>
        <taxon>Papilionidae</taxon>
        <taxon>Papilioninae</taxon>
        <taxon>Iphiclides</taxon>
    </lineage>
</organism>
<name>A0ABN8I340_9NEOP</name>
<reference evidence="1" key="1">
    <citation type="submission" date="2022-03" db="EMBL/GenBank/DDBJ databases">
        <authorList>
            <person name="Martin H S."/>
        </authorList>
    </citation>
    <scope>NUCLEOTIDE SEQUENCE</scope>
</reference>
<keyword evidence="2" id="KW-1185">Reference proteome</keyword>
<dbReference type="EMBL" id="OW152826">
    <property type="protein sequence ID" value="CAH2041941.1"/>
    <property type="molecule type" value="Genomic_DNA"/>
</dbReference>
<proteinExistence type="predicted"/>
<accession>A0ABN8I340</accession>
<feature type="non-terminal residue" evidence="1">
    <location>
        <position position="90"/>
    </location>
</feature>
<protein>
    <recommendedName>
        <fullName evidence="3">Secreted protein</fullName>
    </recommendedName>
</protein>